<dbReference type="GO" id="GO:0005737">
    <property type="term" value="C:cytoplasm"/>
    <property type="evidence" value="ECO:0007669"/>
    <property type="project" value="TreeGrafter"/>
</dbReference>
<dbReference type="Gene3D" id="2.40.50.100">
    <property type="match status" value="1"/>
</dbReference>
<dbReference type="GO" id="GO:0006396">
    <property type="term" value="P:RNA processing"/>
    <property type="evidence" value="ECO:0007669"/>
    <property type="project" value="InterPro"/>
</dbReference>
<keyword evidence="2" id="KW-0963">Cytoplasm</keyword>
<dbReference type="InterPro" id="IPR003029">
    <property type="entry name" value="S1_domain"/>
</dbReference>
<dbReference type="PANTHER" id="PTHR12686">
    <property type="entry name" value="3'-5' EXORIBONUCLEASE CSL4-RELATED"/>
    <property type="match status" value="1"/>
</dbReference>
<evidence type="ECO:0000259" key="4">
    <source>
        <dbReference type="PROSITE" id="PS50126"/>
    </source>
</evidence>
<dbReference type="Gene3D" id="2.40.50.140">
    <property type="entry name" value="Nucleic acid-binding proteins"/>
    <property type="match status" value="1"/>
</dbReference>
<reference evidence="5" key="1">
    <citation type="submission" date="2021-01" db="EMBL/GenBank/DDBJ databases">
        <authorList>
            <person name="Li R."/>
            <person name="Bekaert M."/>
        </authorList>
    </citation>
    <scope>NUCLEOTIDE SEQUENCE</scope>
    <source>
        <strain evidence="5">Farmed</strain>
    </source>
</reference>
<name>A0A812CKS3_ACAPH</name>
<dbReference type="GO" id="GO:0003723">
    <property type="term" value="F:RNA binding"/>
    <property type="evidence" value="ECO:0007669"/>
    <property type="project" value="InterPro"/>
</dbReference>
<proteinExistence type="predicted"/>
<comment type="caution">
    <text evidence="5">The sequence shown here is derived from an EMBL/GenBank/DDBJ whole genome shotgun (WGS) entry which is preliminary data.</text>
</comment>
<dbReference type="CDD" id="cd05791">
    <property type="entry name" value="S1_CSL4"/>
    <property type="match status" value="1"/>
</dbReference>
<dbReference type="GO" id="GO:0000176">
    <property type="term" value="C:nuclear exosome (RNase complex)"/>
    <property type="evidence" value="ECO:0007669"/>
    <property type="project" value="TreeGrafter"/>
</dbReference>
<dbReference type="SUPFAM" id="SSF50249">
    <property type="entry name" value="Nucleic acid-binding proteins"/>
    <property type="match status" value="1"/>
</dbReference>
<dbReference type="OrthoDB" id="440760at2759"/>
<gene>
    <name evidence="5" type="ORF">SPHA_40919</name>
</gene>
<evidence type="ECO:0000256" key="1">
    <source>
        <dbReference type="ARBA" id="ARBA00004604"/>
    </source>
</evidence>
<organism evidence="5 6">
    <name type="scientific">Acanthosepion pharaonis</name>
    <name type="common">Pharaoh cuttlefish</name>
    <name type="synonym">Sepia pharaonis</name>
    <dbReference type="NCBI Taxonomy" id="158019"/>
    <lineage>
        <taxon>Eukaryota</taxon>
        <taxon>Metazoa</taxon>
        <taxon>Spiralia</taxon>
        <taxon>Lophotrochozoa</taxon>
        <taxon>Mollusca</taxon>
        <taxon>Cephalopoda</taxon>
        <taxon>Coleoidea</taxon>
        <taxon>Decapodiformes</taxon>
        <taxon>Sepiida</taxon>
        <taxon>Sepiina</taxon>
        <taxon>Sepiidae</taxon>
        <taxon>Acanthosepion</taxon>
    </lineage>
</organism>
<sequence length="198" mass="22065">MAKSVVCIPGQKLCRLSEENCNGNGTYVRNGYVYSSLAGYLCTQTVNDKVLVEVRSAKDQNIVPSVGAIVTAKITNVNPRFCKCLIQNVGQTQLREPFRGMIRKEDVRATEKDKVEMYNCFRPGDIIVAKVLSLGDAHSYILTTAENELGVVLATSDAGYTMVPISWCEMQCPHSLMKEQRKVAKVQQQYIEYADNKT</sequence>
<dbReference type="Pfam" id="PF10447">
    <property type="entry name" value="EXOSC1"/>
    <property type="match status" value="1"/>
</dbReference>
<dbReference type="EMBL" id="CAHIKZ030001946">
    <property type="protein sequence ID" value="CAE1277842.1"/>
    <property type="molecule type" value="Genomic_DNA"/>
</dbReference>
<dbReference type="InterPro" id="IPR012340">
    <property type="entry name" value="NA-bd_OB-fold"/>
</dbReference>
<keyword evidence="6" id="KW-1185">Reference proteome</keyword>
<dbReference type="FunFam" id="2.40.50.140:FF:000198">
    <property type="entry name" value="Exosome complex component CSL4"/>
    <property type="match status" value="1"/>
</dbReference>
<dbReference type="AlphaFoldDB" id="A0A812CKS3"/>
<dbReference type="PANTHER" id="PTHR12686:SF8">
    <property type="entry name" value="EXOSOME COMPLEX COMPONENT CSL4"/>
    <property type="match status" value="1"/>
</dbReference>
<comment type="subcellular location">
    <subcellularLocation>
        <location evidence="1">Nucleus</location>
        <location evidence="1">Nucleolus</location>
    </subcellularLocation>
</comment>
<dbReference type="InterPro" id="IPR025721">
    <property type="entry name" value="Exosome_cplx_N_dom"/>
</dbReference>
<dbReference type="PROSITE" id="PS50126">
    <property type="entry name" value="S1"/>
    <property type="match status" value="1"/>
</dbReference>
<evidence type="ECO:0000313" key="6">
    <source>
        <dbReference type="Proteomes" id="UP000597762"/>
    </source>
</evidence>
<keyword evidence="3" id="KW-0271">Exosome</keyword>
<feature type="domain" description="S1 motif" evidence="4">
    <location>
        <begin position="67"/>
        <end position="146"/>
    </location>
</feature>
<dbReference type="InterPro" id="IPR019495">
    <property type="entry name" value="EXOSC1_C"/>
</dbReference>
<dbReference type="SUPFAM" id="SSF110324">
    <property type="entry name" value="Ribosomal L27 protein-like"/>
    <property type="match status" value="1"/>
</dbReference>
<dbReference type="GO" id="GO:0005730">
    <property type="term" value="C:nucleolus"/>
    <property type="evidence" value="ECO:0007669"/>
    <property type="project" value="UniProtKB-SubCell"/>
</dbReference>
<protein>
    <submittedName>
        <fullName evidence="5">CSL4</fullName>
    </submittedName>
</protein>
<evidence type="ECO:0000313" key="5">
    <source>
        <dbReference type="EMBL" id="CAE1277842.1"/>
    </source>
</evidence>
<evidence type="ECO:0000256" key="2">
    <source>
        <dbReference type="ARBA" id="ARBA00022490"/>
    </source>
</evidence>
<dbReference type="InterPro" id="IPR039771">
    <property type="entry name" value="Csl4"/>
</dbReference>
<dbReference type="Proteomes" id="UP000597762">
    <property type="component" value="Unassembled WGS sequence"/>
</dbReference>
<evidence type="ECO:0000256" key="3">
    <source>
        <dbReference type="ARBA" id="ARBA00022835"/>
    </source>
</evidence>
<dbReference type="Pfam" id="PF14382">
    <property type="entry name" value="ECR1_N"/>
    <property type="match status" value="1"/>
</dbReference>
<accession>A0A812CKS3</accession>